<protein>
    <submittedName>
        <fullName evidence="1">Uncharacterized protein</fullName>
    </submittedName>
</protein>
<evidence type="ECO:0000313" key="2">
    <source>
        <dbReference type="Proteomes" id="UP001160148"/>
    </source>
</evidence>
<organism evidence="1 2">
    <name type="scientific">Macrosiphum euphorbiae</name>
    <name type="common">potato aphid</name>
    <dbReference type="NCBI Taxonomy" id="13131"/>
    <lineage>
        <taxon>Eukaryota</taxon>
        <taxon>Metazoa</taxon>
        <taxon>Ecdysozoa</taxon>
        <taxon>Arthropoda</taxon>
        <taxon>Hexapoda</taxon>
        <taxon>Insecta</taxon>
        <taxon>Pterygota</taxon>
        <taxon>Neoptera</taxon>
        <taxon>Paraneoptera</taxon>
        <taxon>Hemiptera</taxon>
        <taxon>Sternorrhyncha</taxon>
        <taxon>Aphidomorpha</taxon>
        <taxon>Aphidoidea</taxon>
        <taxon>Aphididae</taxon>
        <taxon>Macrosiphini</taxon>
        <taxon>Macrosiphum</taxon>
    </lineage>
</organism>
<accession>A0AAV0WS47</accession>
<evidence type="ECO:0000313" key="1">
    <source>
        <dbReference type="EMBL" id="CAI6358735.1"/>
    </source>
</evidence>
<name>A0AAV0WS47_9HEMI</name>
<comment type="caution">
    <text evidence="1">The sequence shown here is derived from an EMBL/GenBank/DDBJ whole genome shotgun (WGS) entry which is preliminary data.</text>
</comment>
<keyword evidence="2" id="KW-1185">Reference proteome</keyword>
<dbReference type="EMBL" id="CARXXK010000002">
    <property type="protein sequence ID" value="CAI6358735.1"/>
    <property type="molecule type" value="Genomic_DNA"/>
</dbReference>
<proteinExistence type="predicted"/>
<reference evidence="1 2" key="1">
    <citation type="submission" date="2023-01" db="EMBL/GenBank/DDBJ databases">
        <authorList>
            <person name="Whitehead M."/>
        </authorList>
    </citation>
    <scope>NUCLEOTIDE SEQUENCE [LARGE SCALE GENOMIC DNA]</scope>
</reference>
<gene>
    <name evidence="1" type="ORF">MEUPH1_LOCUS14222</name>
</gene>
<sequence length="139" mass="16003">MITNDKIKKKELLESDEDLRDTEGLIYEKVEDFKYLGATLSTKNDWAIQIGIRISKAEKIEGQNVSTIDAANEINQLQNNLDQKQNSYYLPHATRNIMVKLQETGDINEENAKTATSNFYKTSKEYLEVVSVQRRSKKI</sequence>
<dbReference type="AlphaFoldDB" id="A0AAV0WS47"/>
<dbReference type="Proteomes" id="UP001160148">
    <property type="component" value="Unassembled WGS sequence"/>
</dbReference>